<comment type="catalytic activity">
    <reaction evidence="5">
        <text>[molybdopterin-synthase sulfur-carrier protein]-C-terminal Gly-Gly + ATP + H(+) = [molybdopterin-synthase sulfur-carrier protein]-C-terminal Gly-Gly-AMP + diphosphate</text>
        <dbReference type="Rhea" id="RHEA:43616"/>
        <dbReference type="Rhea" id="RHEA-COMP:12159"/>
        <dbReference type="Rhea" id="RHEA-COMP:12202"/>
        <dbReference type="ChEBI" id="CHEBI:15378"/>
        <dbReference type="ChEBI" id="CHEBI:30616"/>
        <dbReference type="ChEBI" id="CHEBI:33019"/>
        <dbReference type="ChEBI" id="CHEBI:90618"/>
        <dbReference type="ChEBI" id="CHEBI:90778"/>
        <dbReference type="EC" id="2.7.7.80"/>
    </reaction>
</comment>
<dbReference type="GO" id="GO:0005829">
    <property type="term" value="C:cytosol"/>
    <property type="evidence" value="ECO:0007669"/>
    <property type="project" value="TreeGrafter"/>
</dbReference>
<keyword evidence="15" id="KW-1185">Reference proteome</keyword>
<dbReference type="FunFam" id="3.40.50.720:FF:000033">
    <property type="entry name" value="Adenylyltransferase and sulfurtransferase MOCS3"/>
    <property type="match status" value="1"/>
</dbReference>
<dbReference type="STRING" id="1882918.BCY86_02960"/>
<dbReference type="GO" id="GO:0005524">
    <property type="term" value="F:ATP binding"/>
    <property type="evidence" value="ECO:0007669"/>
    <property type="project" value="UniProtKB-KW"/>
</dbReference>
<dbReference type="EMBL" id="CP016908">
    <property type="protein sequence ID" value="APR99749.1"/>
    <property type="molecule type" value="Genomic_DNA"/>
</dbReference>
<dbReference type="Gene3D" id="3.40.250.10">
    <property type="entry name" value="Rhodanese-like domain"/>
    <property type="match status" value="1"/>
</dbReference>
<dbReference type="CDD" id="cd00158">
    <property type="entry name" value="RHOD"/>
    <property type="match status" value="1"/>
</dbReference>
<dbReference type="PANTHER" id="PTHR10953">
    <property type="entry name" value="UBIQUITIN-ACTIVATING ENZYME E1"/>
    <property type="match status" value="1"/>
</dbReference>
<comment type="similarity">
    <text evidence="1">Belongs to the HesA/MoeB/ThiF family.</text>
</comment>
<dbReference type="InterPro" id="IPR000594">
    <property type="entry name" value="ThiF_NAD_FAD-bd"/>
</dbReference>
<dbReference type="GO" id="GO:0004792">
    <property type="term" value="F:thiosulfate-cyanide sulfurtransferase activity"/>
    <property type="evidence" value="ECO:0007669"/>
    <property type="project" value="TreeGrafter"/>
</dbReference>
<evidence type="ECO:0000256" key="10">
    <source>
        <dbReference type="ARBA" id="ARBA00075110"/>
    </source>
</evidence>
<dbReference type="Pfam" id="PF00899">
    <property type="entry name" value="ThiF"/>
    <property type="match status" value="1"/>
</dbReference>
<evidence type="ECO:0000256" key="1">
    <source>
        <dbReference type="ARBA" id="ARBA00009919"/>
    </source>
</evidence>
<proteinExistence type="inferred from homology"/>
<evidence type="ECO:0000256" key="7">
    <source>
        <dbReference type="ARBA" id="ARBA00063809"/>
    </source>
</evidence>
<dbReference type="RefSeq" id="WP_075276396.1">
    <property type="nucleotide sequence ID" value="NZ_CP016908.1"/>
</dbReference>
<dbReference type="OrthoDB" id="9804286at2"/>
<evidence type="ECO:0000256" key="2">
    <source>
        <dbReference type="ARBA" id="ARBA00022679"/>
    </source>
</evidence>
<evidence type="ECO:0000256" key="9">
    <source>
        <dbReference type="ARBA" id="ARBA00073635"/>
    </source>
</evidence>
<sequence length="386" mass="43490">MSSSFSAEELLQYSQHFKLKEIGEDGQAKLKQARVLCIGAGGLGSPLLLYLAAAGVGTLGVLDEDRVELSNLPRQILFPFASSRQKKVHVIQRRLRSINPHVCVHGYAERLTLANAEQWIQAYDIVADCTDNFETHYLVNDVCFYLNKPYVSASIAETKGQISSFLDQEGPCLRCLFPYHPTFDSVPNCTATGVFNVLPGLLGIIQATEIMKWILGVGHLLCGRLLTVNILNMRFNEFFFGQNPNCELCVHRHSLEQLIRPSSFPATIHSIRHRAITAKELKKRLENRAPLFLLDVRTPEEHQVDPLGGYLIPLDELSYRLQEVDTTIPVIVYCRSGARSQKAVELLLQRQRKGEGEIYFLTGGLMAWYEESRNRASWCLGLNNRS</sequence>
<evidence type="ECO:0000256" key="11">
    <source>
        <dbReference type="ARBA" id="ARBA00075328"/>
    </source>
</evidence>
<dbReference type="SMART" id="SM00450">
    <property type="entry name" value="RHOD"/>
    <property type="match status" value="1"/>
</dbReference>
<organism evidence="14 15">
    <name type="scientific">Pajaroellobacter abortibovis</name>
    <dbReference type="NCBI Taxonomy" id="1882918"/>
    <lineage>
        <taxon>Bacteria</taxon>
        <taxon>Pseudomonadati</taxon>
        <taxon>Myxococcota</taxon>
        <taxon>Polyangia</taxon>
        <taxon>Polyangiales</taxon>
        <taxon>Polyangiaceae</taxon>
    </lineage>
</organism>
<evidence type="ECO:0000256" key="4">
    <source>
        <dbReference type="ARBA" id="ARBA00022840"/>
    </source>
</evidence>
<dbReference type="InterPro" id="IPR045886">
    <property type="entry name" value="ThiF/MoeB/HesA"/>
</dbReference>
<evidence type="ECO:0000256" key="8">
    <source>
        <dbReference type="ARBA" id="ARBA00066884"/>
    </source>
</evidence>
<dbReference type="SUPFAM" id="SSF69572">
    <property type="entry name" value="Activating enzymes of the ubiquitin-like proteins"/>
    <property type="match status" value="1"/>
</dbReference>
<dbReference type="EC" id="2.7.7.80" evidence="8"/>
<evidence type="ECO:0000259" key="13">
    <source>
        <dbReference type="PROSITE" id="PS50206"/>
    </source>
</evidence>
<dbReference type="PROSITE" id="PS50206">
    <property type="entry name" value="RHODANESE_3"/>
    <property type="match status" value="1"/>
</dbReference>
<dbReference type="InterPro" id="IPR036873">
    <property type="entry name" value="Rhodanese-like_dom_sf"/>
</dbReference>
<accession>A0A1L6MW23</accession>
<dbReference type="GO" id="GO:0008146">
    <property type="term" value="F:sulfotransferase activity"/>
    <property type="evidence" value="ECO:0007669"/>
    <property type="project" value="TreeGrafter"/>
</dbReference>
<evidence type="ECO:0000256" key="6">
    <source>
        <dbReference type="ARBA" id="ARBA00055169"/>
    </source>
</evidence>
<dbReference type="GO" id="GO:0061605">
    <property type="term" value="F:molybdopterin-synthase adenylyltransferase activity"/>
    <property type="evidence" value="ECO:0007669"/>
    <property type="project" value="UniProtKB-EC"/>
</dbReference>
<dbReference type="CDD" id="cd00757">
    <property type="entry name" value="ThiF_MoeB_HesA_family"/>
    <property type="match status" value="1"/>
</dbReference>
<dbReference type="PANTHER" id="PTHR10953:SF102">
    <property type="entry name" value="ADENYLYLTRANSFERASE AND SULFURTRANSFERASE MOCS3"/>
    <property type="match status" value="1"/>
</dbReference>
<comment type="subunit">
    <text evidence="7">Homodimer. Forms a stable heterotetrameric complex of 2 MoeB and 2 MoaD during adenylation of MoaD.</text>
</comment>
<evidence type="ECO:0000256" key="5">
    <source>
        <dbReference type="ARBA" id="ARBA00052218"/>
    </source>
</evidence>
<evidence type="ECO:0000256" key="3">
    <source>
        <dbReference type="ARBA" id="ARBA00022741"/>
    </source>
</evidence>
<keyword evidence="2" id="KW-0808">Transferase</keyword>
<feature type="domain" description="Rhodanese" evidence="13">
    <location>
        <begin position="287"/>
        <end position="377"/>
    </location>
</feature>
<evidence type="ECO:0000256" key="12">
    <source>
        <dbReference type="ARBA" id="ARBA00078531"/>
    </source>
</evidence>
<keyword evidence="3" id="KW-0547">Nucleotide-binding</keyword>
<reference evidence="14 15" key="1">
    <citation type="submission" date="2016-08" db="EMBL/GenBank/DDBJ databases">
        <title>Identification and validation of antigenic proteins from Pajaroellobacter abortibovis using de-novo genome sequence assembly and reverse vaccinology.</title>
        <authorList>
            <person name="Welly B.T."/>
            <person name="Miller M.R."/>
            <person name="Stott J.L."/>
            <person name="Blanchard M.T."/>
            <person name="Islas-Trejo A.D."/>
            <person name="O'Rourke S.M."/>
            <person name="Young A.E."/>
            <person name="Medrano J.F."/>
            <person name="Van Eenennaam A.L."/>
        </authorList>
    </citation>
    <scope>NUCLEOTIDE SEQUENCE [LARGE SCALE GENOMIC DNA]</scope>
    <source>
        <strain evidence="14 15">BTF92-0548A/99-0131</strain>
    </source>
</reference>
<gene>
    <name evidence="14" type="ORF">BCY86_02960</name>
</gene>
<dbReference type="InterPro" id="IPR001763">
    <property type="entry name" value="Rhodanese-like_dom"/>
</dbReference>
<evidence type="ECO:0000313" key="15">
    <source>
        <dbReference type="Proteomes" id="UP000185544"/>
    </source>
</evidence>
<comment type="function">
    <text evidence="6">Catalyzes the adenylation by ATP of the carboxyl group of the C-terminal glycine of sulfur carrier protein MoaD.</text>
</comment>
<dbReference type="AlphaFoldDB" id="A0A1L6MW23"/>
<name>A0A1L6MW23_9BACT</name>
<dbReference type="InterPro" id="IPR035985">
    <property type="entry name" value="Ubiquitin-activating_enz"/>
</dbReference>
<dbReference type="Proteomes" id="UP000185544">
    <property type="component" value="Chromosome"/>
</dbReference>
<keyword evidence="4" id="KW-0067">ATP-binding</keyword>
<dbReference type="Pfam" id="PF00581">
    <property type="entry name" value="Rhodanese"/>
    <property type="match status" value="1"/>
</dbReference>
<dbReference type="Gene3D" id="3.40.50.720">
    <property type="entry name" value="NAD(P)-binding Rossmann-like Domain"/>
    <property type="match status" value="1"/>
</dbReference>
<protein>
    <recommendedName>
        <fullName evidence="9">Molybdopterin-synthase adenylyltransferase</fullName>
        <ecNumber evidence="8">2.7.7.80</ecNumber>
    </recommendedName>
    <alternativeName>
        <fullName evidence="12">MoaD protein adenylase</fullName>
    </alternativeName>
    <alternativeName>
        <fullName evidence="10">Molybdopterin-converting factor subunit 1 adenylase</fullName>
    </alternativeName>
    <alternativeName>
        <fullName evidence="11">Sulfur carrier protein MoaD adenylyltransferase</fullName>
    </alternativeName>
</protein>
<dbReference type="KEGG" id="pabo:BCY86_02960"/>
<evidence type="ECO:0000313" key="14">
    <source>
        <dbReference type="EMBL" id="APR99749.1"/>
    </source>
</evidence>
<dbReference type="GO" id="GO:0008641">
    <property type="term" value="F:ubiquitin-like modifier activating enzyme activity"/>
    <property type="evidence" value="ECO:0007669"/>
    <property type="project" value="InterPro"/>
</dbReference>